<dbReference type="EMBL" id="JAIZAY010000022">
    <property type="protein sequence ID" value="KAJ8020569.1"/>
    <property type="molecule type" value="Genomic_DNA"/>
</dbReference>
<dbReference type="InterPro" id="IPR011993">
    <property type="entry name" value="PH-like_dom_sf"/>
</dbReference>
<evidence type="ECO:0000313" key="3">
    <source>
        <dbReference type="EMBL" id="KAJ8020569.1"/>
    </source>
</evidence>
<dbReference type="Pfam" id="PF00169">
    <property type="entry name" value="PH"/>
    <property type="match status" value="1"/>
</dbReference>
<name>A0A9Q1BCW9_HOLLE</name>
<protein>
    <submittedName>
        <fullName evidence="3">Pleckstrin-likey-like domain family A member 3</fullName>
    </submittedName>
</protein>
<sequence>MHGSVEDKITSRTESTLDKSKNGDDSNGESDATIIKEGYMDKESSSKFFQWRSKYCVLSSEYLTIYRWHSKKNSKAPGGQQKVRNILYRFPLDDVTAMTNIMKRRNHVLFTICTREGSLDLRVSTEDRDWLTKIQIAVLERKDRLEFVRELKSRTNLFASRKRRNNVRRRSFKKDPKYGDGIGITIKNEGEKVIIARVFAEGPAAKKGTVNVVGIVHRHKGRSFTRGPTVLALKGYLTGQKS</sequence>
<feature type="domain" description="PH" evidence="2">
    <location>
        <begin position="33"/>
        <end position="139"/>
    </location>
</feature>
<keyword evidence="4" id="KW-1185">Reference proteome</keyword>
<feature type="region of interest" description="Disordered" evidence="1">
    <location>
        <begin position="1"/>
        <end position="31"/>
    </location>
</feature>
<evidence type="ECO:0000259" key="2">
    <source>
        <dbReference type="PROSITE" id="PS50003"/>
    </source>
</evidence>
<dbReference type="Gene3D" id="2.30.29.30">
    <property type="entry name" value="Pleckstrin-homology domain (PH domain)/Phosphotyrosine-binding domain (PTB)"/>
    <property type="match status" value="1"/>
</dbReference>
<feature type="compositionally biased region" description="Basic and acidic residues" evidence="1">
    <location>
        <begin position="1"/>
        <end position="24"/>
    </location>
</feature>
<dbReference type="SMART" id="SM00233">
    <property type="entry name" value="PH"/>
    <property type="match status" value="1"/>
</dbReference>
<dbReference type="OrthoDB" id="5859304at2759"/>
<dbReference type="InterPro" id="IPR001849">
    <property type="entry name" value="PH_domain"/>
</dbReference>
<accession>A0A9Q1BCW9</accession>
<dbReference type="Proteomes" id="UP001152320">
    <property type="component" value="Chromosome 22"/>
</dbReference>
<evidence type="ECO:0000256" key="1">
    <source>
        <dbReference type="SAM" id="MobiDB-lite"/>
    </source>
</evidence>
<gene>
    <name evidence="3" type="ORF">HOLleu_40194</name>
</gene>
<evidence type="ECO:0000313" key="4">
    <source>
        <dbReference type="Proteomes" id="UP001152320"/>
    </source>
</evidence>
<dbReference type="InterPro" id="IPR036034">
    <property type="entry name" value="PDZ_sf"/>
</dbReference>
<comment type="caution">
    <text evidence="3">The sequence shown here is derived from an EMBL/GenBank/DDBJ whole genome shotgun (WGS) entry which is preliminary data.</text>
</comment>
<dbReference type="PROSITE" id="PS50003">
    <property type="entry name" value="PH_DOMAIN"/>
    <property type="match status" value="1"/>
</dbReference>
<proteinExistence type="predicted"/>
<dbReference type="AlphaFoldDB" id="A0A9Q1BCW9"/>
<reference evidence="3" key="1">
    <citation type="submission" date="2021-10" db="EMBL/GenBank/DDBJ databases">
        <title>Tropical sea cucumber genome reveals ecological adaptation and Cuvierian tubules defense mechanism.</title>
        <authorList>
            <person name="Chen T."/>
        </authorList>
    </citation>
    <scope>NUCLEOTIDE SEQUENCE</scope>
    <source>
        <strain evidence="3">Nanhai2018</strain>
        <tissue evidence="3">Muscle</tissue>
    </source>
</reference>
<organism evidence="3 4">
    <name type="scientific">Holothuria leucospilota</name>
    <name type="common">Black long sea cucumber</name>
    <name type="synonym">Mertensiothuria leucospilota</name>
    <dbReference type="NCBI Taxonomy" id="206669"/>
    <lineage>
        <taxon>Eukaryota</taxon>
        <taxon>Metazoa</taxon>
        <taxon>Echinodermata</taxon>
        <taxon>Eleutherozoa</taxon>
        <taxon>Echinozoa</taxon>
        <taxon>Holothuroidea</taxon>
        <taxon>Aspidochirotacea</taxon>
        <taxon>Aspidochirotida</taxon>
        <taxon>Holothuriidae</taxon>
        <taxon>Holothuria</taxon>
    </lineage>
</organism>
<dbReference type="SUPFAM" id="SSF50729">
    <property type="entry name" value="PH domain-like"/>
    <property type="match status" value="1"/>
</dbReference>
<dbReference type="Gene3D" id="2.30.42.10">
    <property type="match status" value="1"/>
</dbReference>
<dbReference type="SUPFAM" id="SSF50156">
    <property type="entry name" value="PDZ domain-like"/>
    <property type="match status" value="1"/>
</dbReference>